<dbReference type="SMART" id="SM00220">
    <property type="entry name" value="S_TKc"/>
    <property type="match status" value="1"/>
</dbReference>
<dbReference type="GO" id="GO:0007346">
    <property type="term" value="P:regulation of mitotic cell cycle"/>
    <property type="evidence" value="ECO:0007669"/>
    <property type="project" value="TreeGrafter"/>
</dbReference>
<evidence type="ECO:0000313" key="6">
    <source>
        <dbReference type="Proteomes" id="UP000005627"/>
    </source>
</evidence>
<dbReference type="GO" id="GO:0005524">
    <property type="term" value="F:ATP binding"/>
    <property type="evidence" value="ECO:0007669"/>
    <property type="project" value="UniProtKB-KW"/>
</dbReference>
<dbReference type="Pfam" id="PF00069">
    <property type="entry name" value="Pkinase"/>
    <property type="match status" value="1"/>
</dbReference>
<evidence type="ECO:0000256" key="3">
    <source>
        <dbReference type="ARBA" id="ARBA00022840"/>
    </source>
</evidence>
<dbReference type="GO" id="GO:0097472">
    <property type="term" value="F:cyclin-dependent protein kinase activity"/>
    <property type="evidence" value="ECO:0007669"/>
    <property type="project" value="EnsemblFungi"/>
</dbReference>
<dbReference type="GO" id="GO:0004674">
    <property type="term" value="F:protein serine/threonine kinase activity"/>
    <property type="evidence" value="ECO:0007669"/>
    <property type="project" value="TreeGrafter"/>
</dbReference>
<evidence type="ECO:0000259" key="4">
    <source>
        <dbReference type="PROSITE" id="PS50011"/>
    </source>
</evidence>
<dbReference type="GO" id="GO:0005634">
    <property type="term" value="C:nucleus"/>
    <property type="evidence" value="ECO:0007669"/>
    <property type="project" value="TreeGrafter"/>
</dbReference>
<dbReference type="OrthoDB" id="413582at2759"/>
<dbReference type="STRING" id="1076872.G8ZR13"/>
<dbReference type="InterPro" id="IPR011009">
    <property type="entry name" value="Kinase-like_dom_sf"/>
</dbReference>
<dbReference type="GO" id="GO:0051321">
    <property type="term" value="P:meiotic cell cycle"/>
    <property type="evidence" value="ECO:0007669"/>
    <property type="project" value="EnsemblFungi"/>
</dbReference>
<evidence type="ECO:0000313" key="5">
    <source>
        <dbReference type="EMBL" id="CCE90955.1"/>
    </source>
</evidence>
<dbReference type="GO" id="GO:0000307">
    <property type="term" value="C:cyclin-dependent protein kinase holoenzyme complex"/>
    <property type="evidence" value="ECO:0007669"/>
    <property type="project" value="UniProtKB-ARBA"/>
</dbReference>
<dbReference type="AlphaFoldDB" id="G8ZR13"/>
<dbReference type="PANTHER" id="PTHR24056:SF508">
    <property type="entry name" value="CYCLIN-DEPENDENT KINASE 10"/>
    <property type="match status" value="1"/>
</dbReference>
<dbReference type="InterPro" id="IPR050108">
    <property type="entry name" value="CDK"/>
</dbReference>
<dbReference type="PANTHER" id="PTHR24056">
    <property type="entry name" value="CELL DIVISION PROTEIN KINASE"/>
    <property type="match status" value="1"/>
</dbReference>
<protein>
    <recommendedName>
        <fullName evidence="4">Protein kinase domain-containing protein</fullName>
    </recommendedName>
</protein>
<keyword evidence="2" id="KW-0547">Nucleotide-binding</keyword>
<evidence type="ECO:0000256" key="1">
    <source>
        <dbReference type="ARBA" id="ARBA00006485"/>
    </source>
</evidence>
<sequence>MSEPFPQNPENRQLLQATRFARIYKDGCYVIKTITLDFTVPPHNHRAELSILSKLSKLNNPFIIKLINSRSLDGDLELLFPRYRNDLHEFMRKCYKLSTKAVMKINPYYTLSAKVPIPPQGSFQNTFDVNKYAYGFTLQLARGLQFLHQNGIIHRDIKPQNILVNHADEMKLVITDFGISYDYSDTVQSREEPPTEKITDVSTSIYKAPELLFGVKNYSFAVDIWALMVIVSQWFQESAHNPSRHIPATFDDGSGRFDDNDTGSDIKLILSIFSQLGIPAIKDWPEVAHFGTSDAFSGMFGSEGDGNYFGDDEPESRSKRLDTLLPRLREIQNNDQKAALKDCIVGMLPFESSVRWTSGHLVQRLTL</sequence>
<dbReference type="PROSITE" id="PS00108">
    <property type="entry name" value="PROTEIN_KINASE_ST"/>
    <property type="match status" value="1"/>
</dbReference>
<dbReference type="HOGENOM" id="CLU_000288_181_1_1"/>
<accession>G8ZR13</accession>
<dbReference type="Proteomes" id="UP000005627">
    <property type="component" value="Chromosome 3"/>
</dbReference>
<dbReference type="PROSITE" id="PS50011">
    <property type="entry name" value="PROTEIN_KINASE_DOM"/>
    <property type="match status" value="1"/>
</dbReference>
<name>G8ZR13_TORDE</name>
<reference evidence="5 6" key="1">
    <citation type="journal article" date="2011" name="Proc. Natl. Acad. Sci. U.S.A.">
        <title>Evolutionary erosion of yeast sex chromosomes by mating-type switching accidents.</title>
        <authorList>
            <person name="Gordon J.L."/>
            <person name="Armisen D."/>
            <person name="Proux-Wera E."/>
            <person name="Oheigeartaigh S.S."/>
            <person name="Byrne K.P."/>
            <person name="Wolfe K.H."/>
        </authorList>
    </citation>
    <scope>NUCLEOTIDE SEQUENCE [LARGE SCALE GENOMIC DNA]</scope>
    <source>
        <strain evidence="6">ATCC 10662 / CBS 1146 / NBRC 0425 / NCYC 2629 / NRRL Y-866</strain>
    </source>
</reference>
<feature type="domain" description="Protein kinase" evidence="4">
    <location>
        <begin position="1"/>
        <end position="367"/>
    </location>
</feature>
<dbReference type="GO" id="GO:0000086">
    <property type="term" value="P:G2/M transition of mitotic cell cycle"/>
    <property type="evidence" value="ECO:0007669"/>
    <property type="project" value="EnsemblFungi"/>
</dbReference>
<comment type="similarity">
    <text evidence="1">Belongs to the protein kinase superfamily. CMGC Ser/Thr protein kinase family. CDC2/CDKX subfamily.</text>
</comment>
<dbReference type="InterPro" id="IPR000719">
    <property type="entry name" value="Prot_kinase_dom"/>
</dbReference>
<dbReference type="InParanoid" id="G8ZR13"/>
<dbReference type="EMBL" id="HE616744">
    <property type="protein sequence ID" value="CCE90955.1"/>
    <property type="molecule type" value="Genomic_DNA"/>
</dbReference>
<dbReference type="GO" id="GO:0060633">
    <property type="term" value="P:negative regulation of transcription initiation by RNA polymerase II"/>
    <property type="evidence" value="ECO:0007669"/>
    <property type="project" value="EnsemblFungi"/>
</dbReference>
<dbReference type="SUPFAM" id="SSF56112">
    <property type="entry name" value="Protein kinase-like (PK-like)"/>
    <property type="match status" value="1"/>
</dbReference>
<keyword evidence="6" id="KW-1185">Reference proteome</keyword>
<organism evidence="5 6">
    <name type="scientific">Torulaspora delbrueckii</name>
    <name type="common">Yeast</name>
    <name type="synonym">Candida colliculosa</name>
    <dbReference type="NCBI Taxonomy" id="4950"/>
    <lineage>
        <taxon>Eukaryota</taxon>
        <taxon>Fungi</taxon>
        <taxon>Dikarya</taxon>
        <taxon>Ascomycota</taxon>
        <taxon>Saccharomycotina</taxon>
        <taxon>Saccharomycetes</taxon>
        <taxon>Saccharomycetales</taxon>
        <taxon>Saccharomycetaceae</taxon>
        <taxon>Torulaspora</taxon>
    </lineage>
</organism>
<gene>
    <name evidence="5" type="primary">TDEL0C00660</name>
    <name evidence="5" type="ORF">TDEL_0C00660</name>
</gene>
<dbReference type="KEGG" id="tdl:TDEL_0C00660"/>
<evidence type="ECO:0000256" key="2">
    <source>
        <dbReference type="ARBA" id="ARBA00022741"/>
    </source>
</evidence>
<dbReference type="FunCoup" id="G8ZR13">
    <property type="interactions" value="341"/>
</dbReference>
<dbReference type="RefSeq" id="XP_003680166.1">
    <property type="nucleotide sequence ID" value="XM_003680118.1"/>
</dbReference>
<keyword evidence="3" id="KW-0067">ATP-binding</keyword>
<dbReference type="GO" id="GO:0009891">
    <property type="term" value="P:positive regulation of biosynthetic process"/>
    <property type="evidence" value="ECO:0007669"/>
    <property type="project" value="UniProtKB-ARBA"/>
</dbReference>
<dbReference type="Gene3D" id="1.10.510.10">
    <property type="entry name" value="Transferase(Phosphotransferase) domain 1"/>
    <property type="match status" value="1"/>
</dbReference>
<dbReference type="GeneID" id="11500290"/>
<dbReference type="eggNOG" id="KOG0594">
    <property type="taxonomic scope" value="Eukaryota"/>
</dbReference>
<dbReference type="InterPro" id="IPR008271">
    <property type="entry name" value="Ser/Thr_kinase_AS"/>
</dbReference>
<dbReference type="GO" id="GO:0005737">
    <property type="term" value="C:cytoplasm"/>
    <property type="evidence" value="ECO:0007669"/>
    <property type="project" value="EnsemblFungi"/>
</dbReference>
<proteinExistence type="inferred from homology"/>